<dbReference type="EMBL" id="PYFT01000001">
    <property type="protein sequence ID" value="PSR52060.1"/>
    <property type="molecule type" value="Genomic_DNA"/>
</dbReference>
<evidence type="ECO:0008006" key="3">
    <source>
        <dbReference type="Google" id="ProtNLM"/>
    </source>
</evidence>
<comment type="caution">
    <text evidence="1">The sequence shown here is derived from an EMBL/GenBank/DDBJ whole genome shotgun (WGS) entry which is preliminary data.</text>
</comment>
<accession>A0A2T2Y968</accession>
<evidence type="ECO:0000313" key="1">
    <source>
        <dbReference type="EMBL" id="PSR52060.1"/>
    </source>
</evidence>
<proteinExistence type="predicted"/>
<protein>
    <recommendedName>
        <fullName evidence="3">Glycosyl transferase family 2</fullName>
    </recommendedName>
</protein>
<name>A0A2T2Y968_9BACT</name>
<organism evidence="1 2">
    <name type="scientific">Adhaeribacter arboris</name>
    <dbReference type="NCBI Taxonomy" id="2072846"/>
    <lineage>
        <taxon>Bacteria</taxon>
        <taxon>Pseudomonadati</taxon>
        <taxon>Bacteroidota</taxon>
        <taxon>Cytophagia</taxon>
        <taxon>Cytophagales</taxon>
        <taxon>Hymenobacteraceae</taxon>
        <taxon>Adhaeribacter</taxon>
    </lineage>
</organism>
<dbReference type="AlphaFoldDB" id="A0A2T2Y968"/>
<evidence type="ECO:0000313" key="2">
    <source>
        <dbReference type="Proteomes" id="UP000240357"/>
    </source>
</evidence>
<dbReference type="Proteomes" id="UP000240357">
    <property type="component" value="Unassembled WGS sequence"/>
</dbReference>
<sequence>MDSNRKSWSGGLYAWDEERFRKMVAELDPLGKIKIYEDQFYIPTLQPIENDTRQRNRMAEFLGKEDGWHIQIDSDEYFIDFESFVSFLRKFKSDKKVNIRCPLINLYKFLPNGILWIKPKTFKEIEFANIATNYPNYESARINGYFNVQANFPILHQSWARSEQEIWGKLNSWGHSNEFEVAKYFKLWRDANSQNYKTYKNIHYLRAEAWPALEIQVKATTIQEALHLKTSDFPLPITSWDLKKSNSIWLSRFKKALSLITATK</sequence>
<keyword evidence="2" id="KW-1185">Reference proteome</keyword>
<gene>
    <name evidence="1" type="ORF">AHMF7605_00260</name>
</gene>
<reference evidence="1 2" key="1">
    <citation type="submission" date="2018-03" db="EMBL/GenBank/DDBJ databases">
        <title>Adhaeribacter sp. HMF7605 Genome sequencing and assembly.</title>
        <authorList>
            <person name="Kang H."/>
            <person name="Kang J."/>
            <person name="Cha I."/>
            <person name="Kim H."/>
            <person name="Joh K."/>
        </authorList>
    </citation>
    <scope>NUCLEOTIDE SEQUENCE [LARGE SCALE GENOMIC DNA]</scope>
    <source>
        <strain evidence="1 2">HMF7605</strain>
    </source>
</reference>